<protein>
    <submittedName>
        <fullName evidence="2">Uncharacterized protein</fullName>
    </submittedName>
</protein>
<sequence length="253" mass="27980">MQKYQANLIQTRMDPDEIDVELPIPPSPDTVSSSEKPLTPQRTYSEPLRINIVKKEKEAREIPKENVKQTSPSVQGRASTRSPATSEPARSPSRQKREEQADEASDTQLSDNDEVSVEMPLIVETKPRARAAPAAPAQRPLAQVPIEVPKKEPPSWTRQIAPAQCVLQRSSVQKSYDPDEVDVEIDVVTSPTTSPPTESIRSPITAVSKQSASSSTHSTFSALNVDKIRHIFAAVIRFSKEQSHLRTALDIFV</sequence>
<evidence type="ECO:0000256" key="1">
    <source>
        <dbReference type="SAM" id="MobiDB-lite"/>
    </source>
</evidence>
<feature type="compositionally biased region" description="Polar residues" evidence="1">
    <location>
        <begin position="68"/>
        <end position="85"/>
    </location>
</feature>
<name>A0A016SV06_9BILA</name>
<dbReference type="OrthoDB" id="10526933at2759"/>
<organism evidence="2 3">
    <name type="scientific">Ancylostoma ceylanicum</name>
    <dbReference type="NCBI Taxonomy" id="53326"/>
    <lineage>
        <taxon>Eukaryota</taxon>
        <taxon>Metazoa</taxon>
        <taxon>Ecdysozoa</taxon>
        <taxon>Nematoda</taxon>
        <taxon>Chromadorea</taxon>
        <taxon>Rhabditida</taxon>
        <taxon>Rhabditina</taxon>
        <taxon>Rhabditomorpha</taxon>
        <taxon>Strongyloidea</taxon>
        <taxon>Ancylostomatidae</taxon>
        <taxon>Ancylostomatinae</taxon>
        <taxon>Ancylostoma</taxon>
    </lineage>
</organism>
<feature type="compositionally biased region" description="Low complexity" evidence="1">
    <location>
        <begin position="130"/>
        <end position="139"/>
    </location>
</feature>
<dbReference type="AlphaFoldDB" id="A0A016SV06"/>
<comment type="caution">
    <text evidence="2">The sequence shown here is derived from an EMBL/GenBank/DDBJ whole genome shotgun (WGS) entry which is preliminary data.</text>
</comment>
<feature type="region of interest" description="Disordered" evidence="1">
    <location>
        <begin position="1"/>
        <end position="139"/>
    </location>
</feature>
<feature type="compositionally biased region" description="Polar residues" evidence="1">
    <location>
        <begin position="1"/>
        <end position="10"/>
    </location>
</feature>
<keyword evidence="3" id="KW-1185">Reference proteome</keyword>
<feature type="compositionally biased region" description="Polar residues" evidence="1">
    <location>
        <begin position="29"/>
        <end position="44"/>
    </location>
</feature>
<proteinExistence type="predicted"/>
<evidence type="ECO:0000313" key="2">
    <source>
        <dbReference type="EMBL" id="EYB94221.1"/>
    </source>
</evidence>
<dbReference type="Proteomes" id="UP000024635">
    <property type="component" value="Unassembled WGS sequence"/>
</dbReference>
<feature type="compositionally biased region" description="Acidic residues" evidence="1">
    <location>
        <begin position="100"/>
        <end position="116"/>
    </location>
</feature>
<evidence type="ECO:0000313" key="3">
    <source>
        <dbReference type="Proteomes" id="UP000024635"/>
    </source>
</evidence>
<dbReference type="EMBL" id="JARK01001510">
    <property type="protein sequence ID" value="EYB94221.1"/>
    <property type="molecule type" value="Genomic_DNA"/>
</dbReference>
<gene>
    <name evidence="2" type="primary">Acey_s0174.g464</name>
    <name evidence="2" type="ORF">Y032_0174g464</name>
</gene>
<reference evidence="3" key="1">
    <citation type="journal article" date="2015" name="Nat. Genet.">
        <title>The genome and transcriptome of the zoonotic hookworm Ancylostoma ceylanicum identify infection-specific gene families.</title>
        <authorList>
            <person name="Schwarz E.M."/>
            <person name="Hu Y."/>
            <person name="Antoshechkin I."/>
            <person name="Miller M.M."/>
            <person name="Sternberg P.W."/>
            <person name="Aroian R.V."/>
        </authorList>
    </citation>
    <scope>NUCLEOTIDE SEQUENCE</scope>
    <source>
        <strain evidence="3">HY135</strain>
    </source>
</reference>
<feature type="compositionally biased region" description="Basic and acidic residues" evidence="1">
    <location>
        <begin position="53"/>
        <end position="67"/>
    </location>
</feature>
<accession>A0A016SV06</accession>